<protein>
    <recommendedName>
        <fullName evidence="3">Senescence/dehydration-associated-like protein</fullName>
    </recommendedName>
</protein>
<evidence type="ECO:0008006" key="3">
    <source>
        <dbReference type="Google" id="ProtNLM"/>
    </source>
</evidence>
<gene>
    <name evidence="2" type="ORF">MtrunA17_Chr6g0486881</name>
</gene>
<dbReference type="Gramene" id="rna37765">
    <property type="protein sequence ID" value="RHN53021.1"/>
    <property type="gene ID" value="gene37765"/>
</dbReference>
<name>A0A396HKN3_MEDTR</name>
<dbReference type="PANTHER" id="PTHR21068">
    <property type="entry name" value="SPARTIN"/>
    <property type="match status" value="1"/>
</dbReference>
<organism evidence="2">
    <name type="scientific">Medicago truncatula</name>
    <name type="common">Barrel medic</name>
    <name type="synonym">Medicago tribuloides</name>
    <dbReference type="NCBI Taxonomy" id="3880"/>
    <lineage>
        <taxon>Eukaryota</taxon>
        <taxon>Viridiplantae</taxon>
        <taxon>Streptophyta</taxon>
        <taxon>Embryophyta</taxon>
        <taxon>Tracheophyta</taxon>
        <taxon>Spermatophyta</taxon>
        <taxon>Magnoliopsida</taxon>
        <taxon>eudicotyledons</taxon>
        <taxon>Gunneridae</taxon>
        <taxon>Pentapetalae</taxon>
        <taxon>rosids</taxon>
        <taxon>fabids</taxon>
        <taxon>Fabales</taxon>
        <taxon>Fabaceae</taxon>
        <taxon>Papilionoideae</taxon>
        <taxon>50 kb inversion clade</taxon>
        <taxon>NPAAA clade</taxon>
        <taxon>Hologalegina</taxon>
        <taxon>IRL clade</taxon>
        <taxon>Trifolieae</taxon>
        <taxon>Medicago</taxon>
    </lineage>
</organism>
<dbReference type="InterPro" id="IPR045036">
    <property type="entry name" value="Spartin-like"/>
</dbReference>
<feature type="compositionally biased region" description="Polar residues" evidence="1">
    <location>
        <begin position="200"/>
        <end position="209"/>
    </location>
</feature>
<reference evidence="2" key="1">
    <citation type="journal article" date="2018" name="Nat. Plants">
        <title>Whole-genome landscape of Medicago truncatula symbiotic genes.</title>
        <authorList>
            <person name="Pecrix Y."/>
            <person name="Gamas P."/>
            <person name="Carrere S."/>
        </authorList>
    </citation>
    <scope>NUCLEOTIDE SEQUENCE</scope>
    <source>
        <tissue evidence="2">Leaves</tissue>
    </source>
</reference>
<feature type="region of interest" description="Disordered" evidence="1">
    <location>
        <begin position="178"/>
        <end position="209"/>
    </location>
</feature>
<sequence>MAKNYRMNPIASSVEFSTKPKTTHIQEEILIQIPECKVYLKNEEEAHELSQGQFTIIKIVNENVSLATIIKIGNNVQFPLTKDEPIVKVDSLHYLFSLPVKDGHEPLSYGVTFPHEFSGSMDLLNSFLNEYSCFSGLELSKKGNIINNNSGMTSQNFHGILIGKINFNQVQNGAQATLNRKSDKKKGGMDRKNTRKKTGVSKNNKTNENPIRKLSRFIQQWLLK</sequence>
<evidence type="ECO:0000256" key="1">
    <source>
        <dbReference type="SAM" id="MobiDB-lite"/>
    </source>
</evidence>
<dbReference type="PANTHER" id="PTHR21068:SF32">
    <property type="entry name" value="PROTEIN, PUTATIVE-RELATED"/>
    <property type="match status" value="1"/>
</dbReference>
<evidence type="ECO:0000313" key="2">
    <source>
        <dbReference type="EMBL" id="RHN53021.1"/>
    </source>
</evidence>
<accession>A0A396HKN3</accession>
<dbReference type="AlphaFoldDB" id="A0A396HKN3"/>
<proteinExistence type="predicted"/>
<dbReference type="EMBL" id="PSQE01000006">
    <property type="protein sequence ID" value="RHN53021.1"/>
    <property type="molecule type" value="Genomic_DNA"/>
</dbReference>
<dbReference type="Proteomes" id="UP000265566">
    <property type="component" value="Chromosome 6"/>
</dbReference>
<comment type="caution">
    <text evidence="2">The sequence shown here is derived from an EMBL/GenBank/DDBJ whole genome shotgun (WGS) entry which is preliminary data.</text>
</comment>
<dbReference type="OrthoDB" id="1719420at2759"/>